<evidence type="ECO:0000313" key="3">
    <source>
        <dbReference type="Proteomes" id="UP000322234"/>
    </source>
</evidence>
<comment type="caution">
    <text evidence="2">The sequence shown here is derived from an EMBL/GenBank/DDBJ whole genome shotgun (WGS) entry which is preliminary data.</text>
</comment>
<accession>A0A6B0R9P9</accession>
<name>A0A6B0R9P9_9CETA</name>
<protein>
    <submittedName>
        <fullName evidence="2">Uncharacterized protein</fullName>
    </submittedName>
</protein>
<dbReference type="Proteomes" id="UP000322234">
    <property type="component" value="Unassembled WGS sequence"/>
</dbReference>
<sequence length="142" mass="15579">MSVYQEYRERECDSVNTVLTHGGEALNPRDVSRSVTRVYKGPFPVFQALYRRTAILDQGQASVSSSSFSADSQILFSCPPNPQCKTRKSGIGPVVQKLLSRDNSSQDAFDTKGKVSPEETGEDGHGPFGPMDMGFPEKENNT</sequence>
<proteinExistence type="predicted"/>
<organism evidence="2 3">
    <name type="scientific">Bos mutus</name>
    <name type="common">wild yak</name>
    <dbReference type="NCBI Taxonomy" id="72004"/>
    <lineage>
        <taxon>Eukaryota</taxon>
        <taxon>Metazoa</taxon>
        <taxon>Chordata</taxon>
        <taxon>Craniata</taxon>
        <taxon>Vertebrata</taxon>
        <taxon>Euteleostomi</taxon>
        <taxon>Mammalia</taxon>
        <taxon>Eutheria</taxon>
        <taxon>Laurasiatheria</taxon>
        <taxon>Artiodactyla</taxon>
        <taxon>Ruminantia</taxon>
        <taxon>Pecora</taxon>
        <taxon>Bovidae</taxon>
        <taxon>Bovinae</taxon>
        <taxon>Bos</taxon>
    </lineage>
</organism>
<reference evidence="2" key="1">
    <citation type="submission" date="2019-10" db="EMBL/GenBank/DDBJ databases">
        <title>The sequence and de novo assembly of the wild yak genome.</title>
        <authorList>
            <person name="Liu Y."/>
        </authorList>
    </citation>
    <scope>NUCLEOTIDE SEQUENCE [LARGE SCALE GENOMIC DNA]</scope>
    <source>
        <strain evidence="2">WY2019</strain>
    </source>
</reference>
<feature type="compositionally biased region" description="Basic and acidic residues" evidence="1">
    <location>
        <begin position="109"/>
        <end position="125"/>
    </location>
</feature>
<dbReference type="AlphaFoldDB" id="A0A6B0R9P9"/>
<keyword evidence="3" id="KW-1185">Reference proteome</keyword>
<evidence type="ECO:0000313" key="2">
    <source>
        <dbReference type="EMBL" id="MXQ84203.1"/>
    </source>
</evidence>
<feature type="region of interest" description="Disordered" evidence="1">
    <location>
        <begin position="100"/>
        <end position="142"/>
    </location>
</feature>
<dbReference type="EMBL" id="VBQZ03000020">
    <property type="protein sequence ID" value="MXQ84203.1"/>
    <property type="molecule type" value="Genomic_DNA"/>
</dbReference>
<gene>
    <name evidence="2" type="ORF">E5288_WYG014221</name>
</gene>
<evidence type="ECO:0000256" key="1">
    <source>
        <dbReference type="SAM" id="MobiDB-lite"/>
    </source>
</evidence>